<keyword evidence="10" id="KW-1185">Reference proteome</keyword>
<keyword evidence="7" id="KW-1133">Transmembrane helix</keyword>
<dbReference type="InterPro" id="IPR005158">
    <property type="entry name" value="BTAD"/>
</dbReference>
<feature type="transmembrane region" description="Helical" evidence="7">
    <location>
        <begin position="389"/>
        <end position="408"/>
    </location>
</feature>
<dbReference type="Gene3D" id="1.25.40.10">
    <property type="entry name" value="Tetratricopeptide repeat domain"/>
    <property type="match status" value="1"/>
</dbReference>
<evidence type="ECO:0000256" key="2">
    <source>
        <dbReference type="ARBA" id="ARBA00023015"/>
    </source>
</evidence>
<dbReference type="EMBL" id="SMKU01000004">
    <property type="protein sequence ID" value="TDD96847.1"/>
    <property type="molecule type" value="Genomic_DNA"/>
</dbReference>
<dbReference type="InterPro" id="IPR001867">
    <property type="entry name" value="OmpR/PhoB-type_DNA-bd"/>
</dbReference>
<dbReference type="SUPFAM" id="SSF47781">
    <property type="entry name" value="RuvA domain 2-like"/>
    <property type="match status" value="1"/>
</dbReference>
<dbReference type="GO" id="GO:0000160">
    <property type="term" value="P:phosphorelay signal transduction system"/>
    <property type="evidence" value="ECO:0007669"/>
    <property type="project" value="InterPro"/>
</dbReference>
<keyword evidence="7" id="KW-0812">Transmembrane</keyword>
<keyword evidence="3 5" id="KW-0238">DNA-binding</keyword>
<dbReference type="SMART" id="SM00862">
    <property type="entry name" value="Trans_reg_C"/>
    <property type="match status" value="1"/>
</dbReference>
<organism evidence="9 10">
    <name type="scientific">Actinomadura rubrisoli</name>
    <dbReference type="NCBI Taxonomy" id="2530368"/>
    <lineage>
        <taxon>Bacteria</taxon>
        <taxon>Bacillati</taxon>
        <taxon>Actinomycetota</taxon>
        <taxon>Actinomycetes</taxon>
        <taxon>Streptosporangiales</taxon>
        <taxon>Thermomonosporaceae</taxon>
        <taxon>Actinomadura</taxon>
    </lineage>
</organism>
<dbReference type="InterPro" id="IPR016032">
    <property type="entry name" value="Sig_transdc_resp-reg_C-effctor"/>
</dbReference>
<dbReference type="PANTHER" id="PTHR35807">
    <property type="entry name" value="TRANSCRIPTIONAL REGULATOR REDD-RELATED"/>
    <property type="match status" value="1"/>
</dbReference>
<dbReference type="OrthoDB" id="4054020at2"/>
<feature type="domain" description="OmpR/PhoB-type" evidence="8">
    <location>
        <begin position="32"/>
        <end position="138"/>
    </location>
</feature>
<dbReference type="GO" id="GO:0003677">
    <property type="term" value="F:DNA binding"/>
    <property type="evidence" value="ECO:0007669"/>
    <property type="project" value="UniProtKB-UniRule"/>
</dbReference>
<proteinExistence type="inferred from homology"/>
<dbReference type="InterPro" id="IPR051677">
    <property type="entry name" value="AfsR-DnrI-RedD_regulator"/>
</dbReference>
<evidence type="ECO:0000256" key="4">
    <source>
        <dbReference type="ARBA" id="ARBA00023163"/>
    </source>
</evidence>
<dbReference type="GO" id="GO:0006355">
    <property type="term" value="P:regulation of DNA-templated transcription"/>
    <property type="evidence" value="ECO:0007669"/>
    <property type="project" value="InterPro"/>
</dbReference>
<dbReference type="SUPFAM" id="SSF46894">
    <property type="entry name" value="C-terminal effector domain of the bipartite response regulators"/>
    <property type="match status" value="1"/>
</dbReference>
<dbReference type="CDD" id="cd15831">
    <property type="entry name" value="BTAD"/>
    <property type="match status" value="1"/>
</dbReference>
<feature type="transmembrane region" description="Helical" evidence="7">
    <location>
        <begin position="420"/>
        <end position="440"/>
    </location>
</feature>
<evidence type="ECO:0000313" key="10">
    <source>
        <dbReference type="Proteomes" id="UP000294513"/>
    </source>
</evidence>
<dbReference type="Proteomes" id="UP000294513">
    <property type="component" value="Unassembled WGS sequence"/>
</dbReference>
<name>A0A4V2YZI0_9ACTN</name>
<comment type="caution">
    <text evidence="9">The sequence shown here is derived from an EMBL/GenBank/DDBJ whole genome shotgun (WGS) entry which is preliminary data.</text>
</comment>
<feature type="DNA-binding region" description="OmpR/PhoB-type" evidence="5">
    <location>
        <begin position="32"/>
        <end position="138"/>
    </location>
</feature>
<dbReference type="PANTHER" id="PTHR35807:SF1">
    <property type="entry name" value="TRANSCRIPTIONAL REGULATOR REDD"/>
    <property type="match status" value="1"/>
</dbReference>
<protein>
    <submittedName>
        <fullName evidence="9">Transcriptional regulator</fullName>
    </submittedName>
</protein>
<dbReference type="SUPFAM" id="SSF48452">
    <property type="entry name" value="TPR-like"/>
    <property type="match status" value="1"/>
</dbReference>
<evidence type="ECO:0000259" key="8">
    <source>
        <dbReference type="PROSITE" id="PS51755"/>
    </source>
</evidence>
<evidence type="ECO:0000256" key="6">
    <source>
        <dbReference type="SAM" id="MobiDB-lite"/>
    </source>
</evidence>
<dbReference type="Gene3D" id="1.10.10.10">
    <property type="entry name" value="Winged helix-like DNA-binding domain superfamily/Winged helix DNA-binding domain"/>
    <property type="match status" value="1"/>
</dbReference>
<comment type="similarity">
    <text evidence="1">Belongs to the AfsR/DnrI/RedD regulatory family.</text>
</comment>
<dbReference type="PROSITE" id="PS51755">
    <property type="entry name" value="OMPR_PHOB"/>
    <property type="match status" value="1"/>
</dbReference>
<keyword evidence="7" id="KW-0472">Membrane</keyword>
<dbReference type="Pfam" id="PF03704">
    <property type="entry name" value="BTAD"/>
    <property type="match status" value="1"/>
</dbReference>
<dbReference type="AlphaFoldDB" id="A0A4V2YZI0"/>
<gene>
    <name evidence="9" type="ORF">E1298_02380</name>
</gene>
<sequence length="572" mass="60974">MLRLPGADCRAAATPLPRHRQGTARPPPHTESRGCPVADRPLRFEILGRLRAWRDGQELDLGPGKQRAVLAVLLLNAGRAVSTAAIVDAVWADQPPDNGANVVQKYVAGLRRVLEPERSPRSPGRLLTLTGAGYALHVPADGLDACVFHDHVREALAARASGPAEEAAARLRAALAMWRGPALDGIQGAVFDAARERLADERAGAAEAAAEIELELGRHAELVPELHRLVAEFPLREGLRHLLMLALYRCGRQAEALAAYRDTRAFLSEEFGVEPGERLQNLHVGILRGDPALAAPARAAAPTWAAVTPAQAPLPVPASARAPVQMRERPFDDALPAVPWTVAAPYGVPPTPRPWPLRLLAICAPVASVGLGTFALIAYFAARRRSPSLALASAGYLALMGVFLAIVLGTDENTTTWLDAPAFLSWFVAMFGGAVHIAVLTSAPPAEGHRTPPAVVDMIERRTRREQARMLLARHPKMASELRVGRPDLARDFDDGGLVDINAVPEHVLAALPGVDPYQAKLIATARGAGAFASPEDLIGRGVLPAAVVRALHETLIAVPPAEDAVENAVRE</sequence>
<evidence type="ECO:0000256" key="1">
    <source>
        <dbReference type="ARBA" id="ARBA00005820"/>
    </source>
</evidence>
<dbReference type="Pfam" id="PF00486">
    <property type="entry name" value="Trans_reg_C"/>
    <property type="match status" value="1"/>
</dbReference>
<dbReference type="InterPro" id="IPR010994">
    <property type="entry name" value="RuvA_2-like"/>
</dbReference>
<dbReference type="CDD" id="cd00383">
    <property type="entry name" value="trans_reg_C"/>
    <property type="match status" value="1"/>
</dbReference>
<dbReference type="InterPro" id="IPR011990">
    <property type="entry name" value="TPR-like_helical_dom_sf"/>
</dbReference>
<feature type="transmembrane region" description="Helical" evidence="7">
    <location>
        <begin position="359"/>
        <end position="382"/>
    </location>
</feature>
<reference evidence="9 10" key="1">
    <citation type="submission" date="2019-03" db="EMBL/GenBank/DDBJ databases">
        <title>Draft genome sequences of novel Actinobacteria.</title>
        <authorList>
            <person name="Sahin N."/>
            <person name="Ay H."/>
            <person name="Saygin H."/>
        </authorList>
    </citation>
    <scope>NUCLEOTIDE SEQUENCE [LARGE SCALE GENOMIC DNA]</scope>
    <source>
        <strain evidence="9 10">H3C3</strain>
    </source>
</reference>
<evidence type="ECO:0000256" key="7">
    <source>
        <dbReference type="SAM" id="Phobius"/>
    </source>
</evidence>
<keyword evidence="2" id="KW-0805">Transcription regulation</keyword>
<keyword evidence="4" id="KW-0804">Transcription</keyword>
<dbReference type="SMART" id="SM01043">
    <property type="entry name" value="BTAD"/>
    <property type="match status" value="1"/>
</dbReference>
<dbReference type="InterPro" id="IPR036388">
    <property type="entry name" value="WH-like_DNA-bd_sf"/>
</dbReference>
<evidence type="ECO:0000313" key="9">
    <source>
        <dbReference type="EMBL" id="TDD96847.1"/>
    </source>
</evidence>
<accession>A0A4V2YZI0</accession>
<evidence type="ECO:0000256" key="3">
    <source>
        <dbReference type="ARBA" id="ARBA00023125"/>
    </source>
</evidence>
<feature type="region of interest" description="Disordered" evidence="6">
    <location>
        <begin position="1"/>
        <end position="36"/>
    </location>
</feature>
<evidence type="ECO:0000256" key="5">
    <source>
        <dbReference type="PROSITE-ProRule" id="PRU01091"/>
    </source>
</evidence>